<evidence type="ECO:0000256" key="5">
    <source>
        <dbReference type="ARBA" id="ARBA00022679"/>
    </source>
</evidence>
<keyword evidence="4 10" id="KW-0328">Glycosyltransferase</keyword>
<keyword evidence="15" id="KW-1185">Reference proteome</keyword>
<feature type="transmembrane region" description="Helical" evidence="10">
    <location>
        <begin position="297"/>
        <end position="319"/>
    </location>
</feature>
<dbReference type="InterPro" id="IPR003342">
    <property type="entry name" value="ArnT-like_N"/>
</dbReference>
<feature type="transmembrane region" description="Helical" evidence="10">
    <location>
        <begin position="181"/>
        <end position="201"/>
    </location>
</feature>
<protein>
    <recommendedName>
        <fullName evidence="9 10">Polyprenol-phosphate-mannose--protein mannosyltransferase</fullName>
        <ecNumber evidence="10">2.4.1.-</ecNumber>
    </recommendedName>
</protein>
<name>A0A7T0PWE3_9ACTO</name>
<reference evidence="14 15" key="1">
    <citation type="submission" date="2020-11" db="EMBL/GenBank/DDBJ databases">
        <title>Actinomyces sp. ZJ750.</title>
        <authorList>
            <person name="Zhou J."/>
        </authorList>
    </citation>
    <scope>NUCLEOTIDE SEQUENCE [LARGE SCALE GENOMIC DNA]</scope>
    <source>
        <strain evidence="14 15">ZJ750</strain>
    </source>
</reference>
<feature type="transmembrane region" description="Helical" evidence="10">
    <location>
        <begin position="480"/>
        <end position="497"/>
    </location>
</feature>
<feature type="compositionally biased region" description="Low complexity" evidence="11">
    <location>
        <begin position="24"/>
        <end position="33"/>
    </location>
</feature>
<feature type="transmembrane region" description="Helical" evidence="10">
    <location>
        <begin position="271"/>
        <end position="291"/>
    </location>
</feature>
<feature type="transmembrane region" description="Helical" evidence="10">
    <location>
        <begin position="593"/>
        <end position="614"/>
    </location>
</feature>
<feature type="transmembrane region" description="Helical" evidence="10">
    <location>
        <begin position="339"/>
        <end position="358"/>
    </location>
</feature>
<dbReference type="PANTHER" id="PTHR10050:SF46">
    <property type="entry name" value="PROTEIN O-MANNOSYL-TRANSFERASE 2"/>
    <property type="match status" value="1"/>
</dbReference>
<gene>
    <name evidence="14" type="ORF">ID810_01265</name>
</gene>
<evidence type="ECO:0000256" key="8">
    <source>
        <dbReference type="ARBA" id="ARBA00023136"/>
    </source>
</evidence>
<dbReference type="Proteomes" id="UP000594637">
    <property type="component" value="Chromosome"/>
</dbReference>
<evidence type="ECO:0000256" key="1">
    <source>
        <dbReference type="ARBA" id="ARBA00004127"/>
    </source>
</evidence>
<organism evidence="14 15">
    <name type="scientific">Actinomyces respiraculi</name>
    <dbReference type="NCBI Taxonomy" id="2744574"/>
    <lineage>
        <taxon>Bacteria</taxon>
        <taxon>Bacillati</taxon>
        <taxon>Actinomycetota</taxon>
        <taxon>Actinomycetes</taxon>
        <taxon>Actinomycetales</taxon>
        <taxon>Actinomycetaceae</taxon>
        <taxon>Actinomyces</taxon>
    </lineage>
</organism>
<evidence type="ECO:0000256" key="7">
    <source>
        <dbReference type="ARBA" id="ARBA00022989"/>
    </source>
</evidence>
<feature type="domain" description="ArnT-like N-terminal" evidence="12">
    <location>
        <begin position="181"/>
        <end position="355"/>
    </location>
</feature>
<dbReference type="RefSeq" id="WP_166858836.1">
    <property type="nucleotide sequence ID" value="NZ_JAAIJX010000027.1"/>
</dbReference>
<feature type="transmembrane region" description="Helical" evidence="10">
    <location>
        <begin position="208"/>
        <end position="226"/>
    </location>
</feature>
<evidence type="ECO:0000256" key="3">
    <source>
        <dbReference type="ARBA" id="ARBA00007222"/>
    </source>
</evidence>
<evidence type="ECO:0000256" key="10">
    <source>
        <dbReference type="RuleBase" id="RU367007"/>
    </source>
</evidence>
<dbReference type="Pfam" id="PF02366">
    <property type="entry name" value="PMT"/>
    <property type="match status" value="1"/>
</dbReference>
<keyword evidence="5 10" id="KW-0808">Transferase</keyword>
<accession>A0A7T0PWE3</accession>
<feature type="region of interest" description="Disordered" evidence="11">
    <location>
        <begin position="1"/>
        <end position="63"/>
    </location>
</feature>
<evidence type="ECO:0000259" key="13">
    <source>
        <dbReference type="Pfam" id="PF16192"/>
    </source>
</evidence>
<dbReference type="EC" id="2.4.1.-" evidence="10"/>
<evidence type="ECO:0000313" key="14">
    <source>
        <dbReference type="EMBL" id="QPL05649.1"/>
    </source>
</evidence>
<feature type="transmembrane region" description="Helical" evidence="10">
    <location>
        <begin position="232"/>
        <end position="250"/>
    </location>
</feature>
<dbReference type="InterPro" id="IPR032421">
    <property type="entry name" value="PMT_4TMC"/>
</dbReference>
<comment type="similarity">
    <text evidence="3 10">Belongs to the glycosyltransferase 39 family.</text>
</comment>
<comment type="pathway">
    <text evidence="2 10">Protein modification; protein glycosylation.</text>
</comment>
<evidence type="ECO:0000256" key="6">
    <source>
        <dbReference type="ARBA" id="ARBA00022692"/>
    </source>
</evidence>
<sequence length="634" mass="69667">MNGPRRLAAVSPDPSTVSPDDADATNPDTPPAAVGTPDDAAATPGEEAAQTTPGIDVDTPRTEEKLRESLGLDPVGWSLAPAVRLRGWVATGVVALVAALTRLIGLAHPSGLIFDEIYYVKDAYALWHNGYESVWAEGSDRLFVQGDVSGLTTEPSFIVHPQLGKWLIGLGMQFFGADSPVGWRFMPALAGILTVVLLARLTMRLTRSPLLAGLAGLLLAIDGVGITESRIALLDVFIGLFGLASVYLLVRDRERFRARLARDLAGTVPGVWAPVPILRPWLLAAGLSAGLTCSIKWSGAYLLAAMGIMVVVWDLTALWRVQARSWLADGVLHRGLLDFLHLVPTAFVVYVANWWSWFAHSGAYKHGWAAEQRAAGTPIRAWLPDSLNDLLEYHQSMYAFHVGLDSEHPYMAKPTGWLVQWRPTSFFWPSEEEMGFPTCGSSRCIQAITSIGNIPVWWAAVVALIFGVIVLAWVRRDWRVWVALVGYLGLYLPWFLYWDRTIFTFYTVAFVPYVVLILVLALGSVTGLLQPVPGSAAARQEAELLAADEIGPGLPAPRSVAAQFLGFQMSPMRQGLPEAWSGVPVWRTRGEGYALMGLLVLAAVVFAALWWPIWTGQTVSYEFWRWHMLFDNWI</sequence>
<keyword evidence="6 10" id="KW-0812">Transmembrane</keyword>
<dbReference type="PANTHER" id="PTHR10050">
    <property type="entry name" value="DOLICHYL-PHOSPHATE-MANNOSE--PROTEIN MANNOSYLTRANSFERASE"/>
    <property type="match status" value="1"/>
</dbReference>
<evidence type="ECO:0000313" key="15">
    <source>
        <dbReference type="Proteomes" id="UP000594637"/>
    </source>
</evidence>
<keyword evidence="8 10" id="KW-0472">Membrane</keyword>
<feature type="transmembrane region" description="Helical" evidence="10">
    <location>
        <begin position="456"/>
        <end position="473"/>
    </location>
</feature>
<dbReference type="InterPro" id="IPR027005">
    <property type="entry name" value="PMT-like"/>
</dbReference>
<dbReference type="Pfam" id="PF16192">
    <property type="entry name" value="PMT_4TMC"/>
    <property type="match status" value="1"/>
</dbReference>
<proteinExistence type="inferred from homology"/>
<evidence type="ECO:0000256" key="9">
    <source>
        <dbReference type="ARBA" id="ARBA00093617"/>
    </source>
</evidence>
<keyword evidence="7 10" id="KW-1133">Transmembrane helix</keyword>
<evidence type="ECO:0000256" key="2">
    <source>
        <dbReference type="ARBA" id="ARBA00004922"/>
    </source>
</evidence>
<dbReference type="KEGG" id="arep:ID810_01265"/>
<evidence type="ECO:0000256" key="11">
    <source>
        <dbReference type="SAM" id="MobiDB-lite"/>
    </source>
</evidence>
<comment type="subcellular location">
    <subcellularLocation>
        <location evidence="10">Cell membrane</location>
    </subcellularLocation>
    <subcellularLocation>
        <location evidence="1">Endomembrane system</location>
        <topology evidence="1">Multi-pass membrane protein</topology>
    </subcellularLocation>
</comment>
<dbReference type="GO" id="GO:0005886">
    <property type="term" value="C:plasma membrane"/>
    <property type="evidence" value="ECO:0007669"/>
    <property type="project" value="UniProtKB-SubCell"/>
</dbReference>
<dbReference type="UniPathway" id="UPA00378"/>
<feature type="domain" description="Protein O-mannosyl-transferase C-terminal four TM" evidence="13">
    <location>
        <begin position="387"/>
        <end position="510"/>
    </location>
</feature>
<dbReference type="GO" id="GO:0004169">
    <property type="term" value="F:dolichyl-phosphate-mannose-protein mannosyltransferase activity"/>
    <property type="evidence" value="ECO:0007669"/>
    <property type="project" value="UniProtKB-UniRule"/>
</dbReference>
<feature type="transmembrane region" description="Helical" evidence="10">
    <location>
        <begin position="503"/>
        <end position="529"/>
    </location>
</feature>
<feature type="transmembrane region" description="Helical" evidence="10">
    <location>
        <begin position="87"/>
        <end position="105"/>
    </location>
</feature>
<dbReference type="EMBL" id="CP063989">
    <property type="protein sequence ID" value="QPL05649.1"/>
    <property type="molecule type" value="Genomic_DNA"/>
</dbReference>
<evidence type="ECO:0000256" key="4">
    <source>
        <dbReference type="ARBA" id="ARBA00022676"/>
    </source>
</evidence>
<dbReference type="AlphaFoldDB" id="A0A7T0PWE3"/>
<dbReference type="GO" id="GO:0012505">
    <property type="term" value="C:endomembrane system"/>
    <property type="evidence" value="ECO:0007669"/>
    <property type="project" value="UniProtKB-SubCell"/>
</dbReference>
<comment type="function">
    <text evidence="10">Protein O-mannosyltransferase that catalyzes the transfer of a single mannose residue from a polyprenol phospho-mannosyl lipidic donor to the hydroxyl group of selected serine and threonine residues in acceptor proteins.</text>
</comment>
<evidence type="ECO:0000259" key="12">
    <source>
        <dbReference type="Pfam" id="PF02366"/>
    </source>
</evidence>
<keyword evidence="10" id="KW-1003">Cell membrane</keyword>